<name>A0A444RZF8_VERDA</name>
<dbReference type="EMBL" id="RSDZ01000050">
    <property type="protein sequence ID" value="RXG46535.1"/>
    <property type="molecule type" value="Genomic_DNA"/>
</dbReference>
<reference evidence="2 3" key="1">
    <citation type="submission" date="2018-12" db="EMBL/GenBank/DDBJ databases">
        <title>Genome of Verticillium dahliae isolate Getta Getta.</title>
        <authorList>
            <person name="Gardiner D.M."/>
        </authorList>
    </citation>
    <scope>NUCLEOTIDE SEQUENCE [LARGE SCALE GENOMIC DNA]</scope>
    <source>
        <strain evidence="2 3">Getta Getta</strain>
    </source>
</reference>
<organism evidence="2 3">
    <name type="scientific">Verticillium dahliae</name>
    <name type="common">Verticillium wilt</name>
    <dbReference type="NCBI Taxonomy" id="27337"/>
    <lineage>
        <taxon>Eukaryota</taxon>
        <taxon>Fungi</taxon>
        <taxon>Dikarya</taxon>
        <taxon>Ascomycota</taxon>
        <taxon>Pezizomycotina</taxon>
        <taxon>Sordariomycetes</taxon>
        <taxon>Hypocreomycetidae</taxon>
        <taxon>Glomerellales</taxon>
        <taxon>Plectosphaerellaceae</taxon>
        <taxon>Verticillium</taxon>
    </lineage>
</organism>
<gene>
    <name evidence="2" type="ORF">VDGE_30588</name>
</gene>
<accession>A0A444RZF8</accession>
<proteinExistence type="predicted"/>
<dbReference type="Proteomes" id="UP000288725">
    <property type="component" value="Unassembled WGS sequence"/>
</dbReference>
<evidence type="ECO:0000313" key="3">
    <source>
        <dbReference type="Proteomes" id="UP000288725"/>
    </source>
</evidence>
<evidence type="ECO:0000313" key="2">
    <source>
        <dbReference type="EMBL" id="RXG46535.1"/>
    </source>
</evidence>
<comment type="caution">
    <text evidence="2">The sequence shown here is derived from an EMBL/GenBank/DDBJ whole genome shotgun (WGS) entry which is preliminary data.</text>
</comment>
<dbReference type="AlphaFoldDB" id="A0A444RZF8"/>
<sequence length="93" mass="9753">MPSSEHLGSLTLGINGEMEAGRSSDARMRMVTLCTPHRATFSSTRSTSLGVAPSAFLSARHGIGGLNISETPFTHPSGFSAYITPRHLLPGAV</sequence>
<feature type="region of interest" description="Disordered" evidence="1">
    <location>
        <begin position="1"/>
        <end position="23"/>
    </location>
</feature>
<protein>
    <submittedName>
        <fullName evidence="2">Uncharacterized protein</fullName>
    </submittedName>
</protein>
<evidence type="ECO:0000256" key="1">
    <source>
        <dbReference type="SAM" id="MobiDB-lite"/>
    </source>
</evidence>